<feature type="chain" id="PRO_5006668987" description="Lipoprotein" evidence="1">
    <location>
        <begin position="21"/>
        <end position="156"/>
    </location>
</feature>
<organism evidence="2 3">
    <name type="scientific">Psychrobacter piscatorii</name>
    <dbReference type="NCBI Taxonomy" id="554343"/>
    <lineage>
        <taxon>Bacteria</taxon>
        <taxon>Pseudomonadati</taxon>
        <taxon>Pseudomonadota</taxon>
        <taxon>Gammaproteobacteria</taxon>
        <taxon>Moraxellales</taxon>
        <taxon>Moraxellaceae</taxon>
        <taxon>Psychrobacter</taxon>
    </lineage>
</organism>
<proteinExistence type="predicted"/>
<dbReference type="AlphaFoldDB" id="A0A0T6DPQ1"/>
<dbReference type="RefSeq" id="WP_058025636.1">
    <property type="nucleotide sequence ID" value="NZ_LNDJ01000107.1"/>
</dbReference>
<name>A0A0T6DPQ1_9GAMM</name>
<feature type="signal peptide" evidence="1">
    <location>
        <begin position="1"/>
        <end position="20"/>
    </location>
</feature>
<protein>
    <recommendedName>
        <fullName evidence="4">Lipoprotein</fullName>
    </recommendedName>
</protein>
<reference evidence="2 3" key="1">
    <citation type="submission" date="2015-11" db="EMBL/GenBank/DDBJ databases">
        <title>Permanent draft genome of Psychrobacter piscatorii LQ58.</title>
        <authorList>
            <person name="Zhou M."/>
            <person name="Dong B."/>
            <person name="Liu Q."/>
        </authorList>
    </citation>
    <scope>NUCLEOTIDE SEQUENCE [LARGE SCALE GENOMIC DNA]</scope>
    <source>
        <strain evidence="2 3">LQ58</strain>
    </source>
</reference>
<gene>
    <name evidence="2" type="ORF">AS194_02715</name>
</gene>
<sequence>MNIKKLFTFVLLSSFLSACASSMPMNNSVVNANDRPKLSNFFSYYDESNNVQFAALISGKFIFKDNCLFLADGESITTPVFNTDDVKFNAEKREIYLNGEVISLDKDLMLGGGFIDSKYLPKLDSRASDSCLTDRVAILYSVVEDTPELKKRWLIP</sequence>
<keyword evidence="1" id="KW-0732">Signal</keyword>
<evidence type="ECO:0000256" key="1">
    <source>
        <dbReference type="SAM" id="SignalP"/>
    </source>
</evidence>
<comment type="caution">
    <text evidence="2">The sequence shown here is derived from an EMBL/GenBank/DDBJ whole genome shotgun (WGS) entry which is preliminary data.</text>
</comment>
<keyword evidence="3" id="KW-1185">Reference proteome</keyword>
<evidence type="ECO:0000313" key="2">
    <source>
        <dbReference type="EMBL" id="KRU21527.1"/>
    </source>
</evidence>
<dbReference type="EMBL" id="LNDJ01000107">
    <property type="protein sequence ID" value="KRU21527.1"/>
    <property type="molecule type" value="Genomic_DNA"/>
</dbReference>
<evidence type="ECO:0000313" key="3">
    <source>
        <dbReference type="Proteomes" id="UP000051202"/>
    </source>
</evidence>
<dbReference type="PROSITE" id="PS51257">
    <property type="entry name" value="PROKAR_LIPOPROTEIN"/>
    <property type="match status" value="1"/>
</dbReference>
<evidence type="ECO:0008006" key="4">
    <source>
        <dbReference type="Google" id="ProtNLM"/>
    </source>
</evidence>
<accession>A0A0T6DPQ1</accession>
<dbReference type="Proteomes" id="UP000051202">
    <property type="component" value="Unassembled WGS sequence"/>
</dbReference>